<keyword evidence="1" id="KW-1185">Reference proteome</keyword>
<proteinExistence type="predicted"/>
<gene>
    <name evidence="2" type="primary">LOC108668585</name>
</gene>
<dbReference type="GeneID" id="108668585"/>
<name>A0A8B7NCK1_HYAAZ</name>
<accession>A0A8B7NCK1</accession>
<dbReference type="RefSeq" id="XP_018011314.1">
    <property type="nucleotide sequence ID" value="XM_018155825.2"/>
</dbReference>
<reference evidence="2" key="1">
    <citation type="submission" date="2025-08" db="UniProtKB">
        <authorList>
            <consortium name="RefSeq"/>
        </authorList>
    </citation>
    <scope>IDENTIFICATION</scope>
    <source>
        <tissue evidence="2">Whole organism</tissue>
    </source>
</reference>
<dbReference type="AlphaFoldDB" id="A0A8B7NCK1"/>
<evidence type="ECO:0000313" key="2">
    <source>
        <dbReference type="RefSeq" id="XP_018011314.1"/>
    </source>
</evidence>
<dbReference type="KEGG" id="hazt:108668585"/>
<evidence type="ECO:0000313" key="1">
    <source>
        <dbReference type="Proteomes" id="UP000694843"/>
    </source>
</evidence>
<protein>
    <submittedName>
        <fullName evidence="2">Uncharacterized protein LOC108668585</fullName>
    </submittedName>
</protein>
<sequence length="139" mass="15254">MKPQVTELVMKHKATRRPECCRCLRVPGVYAILPHCHHAYCIPCLTHSWRCLTPHTRYPASLPPCLLHTLPHPLLALPHASHQVPCLTATMPTAYPASHTPGAASRLTPGPSKAEQQVLLTIIFASQNAIAVKACSQKF</sequence>
<organism evidence="1 2">
    <name type="scientific">Hyalella azteca</name>
    <name type="common">Amphipod</name>
    <dbReference type="NCBI Taxonomy" id="294128"/>
    <lineage>
        <taxon>Eukaryota</taxon>
        <taxon>Metazoa</taxon>
        <taxon>Ecdysozoa</taxon>
        <taxon>Arthropoda</taxon>
        <taxon>Crustacea</taxon>
        <taxon>Multicrustacea</taxon>
        <taxon>Malacostraca</taxon>
        <taxon>Eumalacostraca</taxon>
        <taxon>Peracarida</taxon>
        <taxon>Amphipoda</taxon>
        <taxon>Senticaudata</taxon>
        <taxon>Talitrida</taxon>
        <taxon>Talitroidea</taxon>
        <taxon>Hyalellidae</taxon>
        <taxon>Hyalella</taxon>
    </lineage>
</organism>
<dbReference type="Proteomes" id="UP000694843">
    <property type="component" value="Unplaced"/>
</dbReference>